<dbReference type="RefSeq" id="XP_009527409.1">
    <property type="nucleotide sequence ID" value="XM_009529114.1"/>
</dbReference>
<dbReference type="Proteomes" id="UP000002640">
    <property type="component" value="Unassembled WGS sequence"/>
</dbReference>
<reference evidence="2 3" key="1">
    <citation type="journal article" date="2006" name="Science">
        <title>Phytophthora genome sequences uncover evolutionary origins and mechanisms of pathogenesis.</title>
        <authorList>
            <person name="Tyler B.M."/>
            <person name="Tripathy S."/>
            <person name="Zhang X."/>
            <person name="Dehal P."/>
            <person name="Jiang R.H."/>
            <person name="Aerts A."/>
            <person name="Arredondo F.D."/>
            <person name="Baxter L."/>
            <person name="Bensasson D."/>
            <person name="Beynon J.L."/>
            <person name="Chapman J."/>
            <person name="Damasceno C.M."/>
            <person name="Dorrance A.E."/>
            <person name="Dou D."/>
            <person name="Dickerman A.W."/>
            <person name="Dubchak I.L."/>
            <person name="Garbelotto M."/>
            <person name="Gijzen M."/>
            <person name="Gordon S.G."/>
            <person name="Govers F."/>
            <person name="Grunwald N.J."/>
            <person name="Huang W."/>
            <person name="Ivors K.L."/>
            <person name="Jones R.W."/>
            <person name="Kamoun S."/>
            <person name="Krampis K."/>
            <person name="Lamour K.H."/>
            <person name="Lee M.K."/>
            <person name="McDonald W.H."/>
            <person name="Medina M."/>
            <person name="Meijer H.J."/>
            <person name="Nordberg E.K."/>
            <person name="Maclean D.J."/>
            <person name="Ospina-Giraldo M.D."/>
            <person name="Morris P.F."/>
            <person name="Phuntumart V."/>
            <person name="Putnam N.H."/>
            <person name="Rash S."/>
            <person name="Rose J.K."/>
            <person name="Sakihama Y."/>
            <person name="Salamov A.A."/>
            <person name="Savidor A."/>
            <person name="Scheuring C.F."/>
            <person name="Smith B.M."/>
            <person name="Sobral B.W."/>
            <person name="Terry A."/>
            <person name="Torto-Alalibo T.A."/>
            <person name="Win J."/>
            <person name="Xu Z."/>
            <person name="Zhang H."/>
            <person name="Grigoriev I.V."/>
            <person name="Rokhsar D.S."/>
            <person name="Boore J.L."/>
        </authorList>
    </citation>
    <scope>NUCLEOTIDE SEQUENCE [LARGE SCALE GENOMIC DNA]</scope>
    <source>
        <strain evidence="2 3">P6497</strain>
    </source>
</reference>
<evidence type="ECO:0000256" key="1">
    <source>
        <dbReference type="SAM" id="Phobius"/>
    </source>
</evidence>
<sequence>INACLLPQTVDAAVYNDLQGVLHTFGAILLLTFHAMDGAAARGRLDIVHRRFATRLEGCSAEAFARAAANSHLAVLRWLIHRYPGRYNRSR</sequence>
<dbReference type="AlphaFoldDB" id="G4ZDL2"/>
<dbReference type="KEGG" id="psoj:PHYSODRAFT_504327"/>
<dbReference type="EMBL" id="JH159154">
    <property type="protein sequence ID" value="EGZ18351.1"/>
    <property type="molecule type" value="Genomic_DNA"/>
</dbReference>
<keyword evidence="1" id="KW-0472">Membrane</keyword>
<organism evidence="2 3">
    <name type="scientific">Phytophthora sojae (strain P6497)</name>
    <name type="common">Soybean stem and root rot agent</name>
    <name type="synonym">Phytophthora megasperma f. sp. glycines</name>
    <dbReference type="NCBI Taxonomy" id="1094619"/>
    <lineage>
        <taxon>Eukaryota</taxon>
        <taxon>Sar</taxon>
        <taxon>Stramenopiles</taxon>
        <taxon>Oomycota</taxon>
        <taxon>Peronosporomycetes</taxon>
        <taxon>Peronosporales</taxon>
        <taxon>Peronosporaceae</taxon>
        <taxon>Phytophthora</taxon>
    </lineage>
</organism>
<feature type="transmembrane region" description="Helical" evidence="1">
    <location>
        <begin position="20"/>
        <end position="41"/>
    </location>
</feature>
<protein>
    <submittedName>
        <fullName evidence="2">Uncharacterized protein</fullName>
    </submittedName>
</protein>
<gene>
    <name evidence="2" type="ORF">PHYSODRAFT_504327</name>
</gene>
<dbReference type="InParanoid" id="G4ZDL2"/>
<dbReference type="GeneID" id="20658339"/>
<evidence type="ECO:0000313" key="3">
    <source>
        <dbReference type="Proteomes" id="UP000002640"/>
    </source>
</evidence>
<dbReference type="SMR" id="G4ZDL2"/>
<evidence type="ECO:0000313" key="2">
    <source>
        <dbReference type="EMBL" id="EGZ18351.1"/>
    </source>
</evidence>
<feature type="non-terminal residue" evidence="2">
    <location>
        <position position="1"/>
    </location>
</feature>
<accession>G4ZDL2</accession>
<keyword evidence="1" id="KW-1133">Transmembrane helix</keyword>
<name>G4ZDL2_PHYSP</name>
<proteinExistence type="predicted"/>
<keyword evidence="3" id="KW-1185">Reference proteome</keyword>
<keyword evidence="1" id="KW-0812">Transmembrane</keyword>